<dbReference type="AlphaFoldDB" id="A0A928GI30"/>
<evidence type="ECO:0008006" key="4">
    <source>
        <dbReference type="Google" id="ProtNLM"/>
    </source>
</evidence>
<protein>
    <recommendedName>
        <fullName evidence="4">DUF5689 domain-containing protein</fullName>
    </recommendedName>
</protein>
<name>A0A928GI30_XYLRU</name>
<evidence type="ECO:0000256" key="1">
    <source>
        <dbReference type="SAM" id="SignalP"/>
    </source>
</evidence>
<dbReference type="PROSITE" id="PS51257">
    <property type="entry name" value="PROKAR_LIPOPROTEIN"/>
    <property type="match status" value="1"/>
</dbReference>
<evidence type="ECO:0000313" key="3">
    <source>
        <dbReference type="Proteomes" id="UP000763088"/>
    </source>
</evidence>
<feature type="signal peptide" evidence="1">
    <location>
        <begin position="1"/>
        <end position="22"/>
    </location>
</feature>
<dbReference type="EMBL" id="SUYD01000012">
    <property type="protein sequence ID" value="MBE6266781.1"/>
    <property type="molecule type" value="Genomic_DNA"/>
</dbReference>
<organism evidence="2 3">
    <name type="scientific">Xylanibacter ruminicola</name>
    <name type="common">Prevotella ruminicola</name>
    <dbReference type="NCBI Taxonomy" id="839"/>
    <lineage>
        <taxon>Bacteria</taxon>
        <taxon>Pseudomonadati</taxon>
        <taxon>Bacteroidota</taxon>
        <taxon>Bacteroidia</taxon>
        <taxon>Bacteroidales</taxon>
        <taxon>Prevotellaceae</taxon>
        <taxon>Xylanibacter</taxon>
    </lineage>
</organism>
<comment type="caution">
    <text evidence="2">The sequence shown here is derived from an EMBL/GenBank/DDBJ whole genome shotgun (WGS) entry which is preliminary data.</text>
</comment>
<dbReference type="Proteomes" id="UP000763088">
    <property type="component" value="Unassembled WGS sequence"/>
</dbReference>
<accession>A0A928GI30</accession>
<gene>
    <name evidence="2" type="ORF">E7102_09980</name>
</gene>
<evidence type="ECO:0000313" key="2">
    <source>
        <dbReference type="EMBL" id="MBE6266781.1"/>
    </source>
</evidence>
<reference evidence="2" key="1">
    <citation type="submission" date="2019-04" db="EMBL/GenBank/DDBJ databases">
        <title>Evolution of Biomass-Degrading Anaerobic Consortia Revealed by Metagenomics.</title>
        <authorList>
            <person name="Peng X."/>
        </authorList>
    </citation>
    <scope>NUCLEOTIDE SEQUENCE</scope>
    <source>
        <strain evidence="2">SIG141</strain>
    </source>
</reference>
<proteinExistence type="predicted"/>
<sequence>MKNLFKYTMGALVAGAMMTACSPDSFDGADETQTPSVNGINISVDVDQATNTLVATAPDAAMGTYHVWNLPPTANSWSDTDKADIWSTLKSVRRVFVQAGDKKVIYRVGNRNGFSQSVVEQTIHIDNSLRDLEGLAKILSSTEGTMWGVGFEIENHLGYGAANGDGSSIWTAGEGKVDGLVCYDDRVVFYSGASEGNFKYNGTADYTAGADGKLQVGGFGATDNRNQDDVEGASYAIQTEGDNVYLKLSNMPLPFVPSESFLQNSVWRIDYYGKNEIDLVAQDGANSYRMVLVPAKAGNELGFTGFSAGENLLAGWQPELSFWFADNGWSQIADPAHSGSLMTEDGFAFTMNATGSSQWQAQVHFNKGENSPLLSADKTYDFSIVIESSADNVMVTMKPQMDGNDDVYLTASQYPLHKGINVIALSDVAGFDGNFKMATDFAGAPEGTEFVIRNVFLAEHNDANVVPFDYNAANNAWKAVDAAQSFNMSFWWADNGWTQIANPDFSVEDKSNGAKIYTIVASDGVGGSEWQAQNAFNTTDLSVSGTDFVDFSCVAICNQDTRATIKLCQTDDDDNTLIYKNDIQLKAGVAQVLKFTDTQLSKGTDAPAVKLIFDLGGIPSGAEFRVTDITLIKK</sequence>
<keyword evidence="1" id="KW-0732">Signal</keyword>
<feature type="chain" id="PRO_5037321127" description="DUF5689 domain-containing protein" evidence="1">
    <location>
        <begin position="23"/>
        <end position="634"/>
    </location>
</feature>